<dbReference type="OrthoDB" id="15794at2759"/>
<dbReference type="Pfam" id="PF06098">
    <property type="entry name" value="Radial_spoke_3"/>
    <property type="match status" value="1"/>
</dbReference>
<dbReference type="InterPro" id="IPR009290">
    <property type="entry name" value="Radial_spoke_3"/>
</dbReference>
<dbReference type="InterPro" id="IPR029063">
    <property type="entry name" value="SAM-dependent_MTases_sf"/>
</dbReference>
<dbReference type="Pfam" id="PF08241">
    <property type="entry name" value="Methyltransf_11"/>
    <property type="match status" value="1"/>
</dbReference>
<reference evidence="4 5" key="2">
    <citation type="submission" date="2025-04" db="UniProtKB">
        <authorList>
            <consortium name="RefSeq"/>
        </authorList>
    </citation>
    <scope>IDENTIFICATION</scope>
</reference>
<protein>
    <submittedName>
        <fullName evidence="4 5">Uncharacterized protein LOC114427465 isoform X1</fullName>
    </submittedName>
</protein>
<evidence type="ECO:0000313" key="5">
    <source>
        <dbReference type="RefSeq" id="XP_028251355.1"/>
    </source>
</evidence>
<dbReference type="SUPFAM" id="SSF53335">
    <property type="entry name" value="S-adenosyl-L-methionine-dependent methyltransferases"/>
    <property type="match status" value="1"/>
</dbReference>
<dbReference type="RefSeq" id="XP_028251355.1">
    <property type="nucleotide sequence ID" value="XM_028395554.1"/>
</dbReference>
<evidence type="ECO:0000313" key="3">
    <source>
        <dbReference type="Proteomes" id="UP000515145"/>
    </source>
</evidence>
<dbReference type="InterPro" id="IPR013216">
    <property type="entry name" value="Methyltransf_11"/>
</dbReference>
<dbReference type="PANTHER" id="PTHR43675">
    <property type="entry name" value="ARSENITE METHYLTRANSFERASE"/>
    <property type="match status" value="1"/>
</dbReference>
<dbReference type="GO" id="GO:0008757">
    <property type="term" value="F:S-adenosylmethionine-dependent methyltransferase activity"/>
    <property type="evidence" value="ECO:0007669"/>
    <property type="project" value="InterPro"/>
</dbReference>
<feature type="domain" description="Methyltransferase type 11" evidence="2">
    <location>
        <begin position="255"/>
        <end position="337"/>
    </location>
</feature>
<sequence length="390" mass="43974">MEDGELFEFDQAVQPVLEDHSTVSAGGDGGGGAGCLRAQQRAFQELRNSELAEVQRLQEPERRHSEEKAHGIAQQKKALEEEKEIAEKMAARACTQTLLADLPPRVFTLLRTHGFFYDPVEKDELDNLLVDNRKVMLQSIAADLRASLPLDAMLPSETATHLKMQQQPQPTVHVDAFLYDEEQVDALCEDGTMSRTYCLNCGSHRTAPLDFISHSFSVSELQFLFQNVLPDLSGRTLVDVGSRLGAVLYGGFVYSSAARLIGLELSEEFVKLQNNILHKYRLTDRVQVLHADVCTQDSLLHSADVLVMNNVFEYFMEPSEQVRAWRFIMQTFRRTGSLLVTVPSLQDSLNALQEALQPGWVEELPVDYDVYLSRDTDADALRQIHLYRVM</sequence>
<dbReference type="GeneID" id="114427465"/>
<dbReference type="Gene3D" id="3.40.50.150">
    <property type="entry name" value="Vaccinia Virus protein VP39"/>
    <property type="match status" value="1"/>
</dbReference>
<dbReference type="AlphaFoldDB" id="A0A6P7HRT1"/>
<reference evidence="3" key="1">
    <citation type="submission" date="2024-06" db="UniProtKB">
        <authorList>
            <consortium name="RefSeq"/>
        </authorList>
    </citation>
    <scope>NUCLEOTIDE SEQUENCE [LARGE SCALE GENOMIC DNA]</scope>
</reference>
<gene>
    <name evidence="4 5" type="primary">LOC114427465</name>
</gene>
<dbReference type="PANTHER" id="PTHR43675:SF1">
    <property type="entry name" value="RIKEN CDNA 2700097O09 GENE"/>
    <property type="match status" value="1"/>
</dbReference>
<accession>A0A6P7HRT1</accession>
<dbReference type="RefSeq" id="XP_028251354.1">
    <property type="nucleotide sequence ID" value="XM_028395553.1"/>
</dbReference>
<proteinExistence type="predicted"/>
<evidence type="ECO:0000259" key="2">
    <source>
        <dbReference type="Pfam" id="PF08241"/>
    </source>
</evidence>
<keyword evidence="1" id="KW-0175">Coiled coil</keyword>
<keyword evidence="3" id="KW-1185">Reference proteome</keyword>
<evidence type="ECO:0000313" key="4">
    <source>
        <dbReference type="RefSeq" id="XP_028251354.1"/>
    </source>
</evidence>
<dbReference type="Proteomes" id="UP000515145">
    <property type="component" value="Chromosome 22"/>
</dbReference>
<organism evidence="3 4">
    <name type="scientific">Parambassis ranga</name>
    <name type="common">Indian glassy fish</name>
    <dbReference type="NCBI Taxonomy" id="210632"/>
    <lineage>
        <taxon>Eukaryota</taxon>
        <taxon>Metazoa</taxon>
        <taxon>Chordata</taxon>
        <taxon>Craniata</taxon>
        <taxon>Vertebrata</taxon>
        <taxon>Euteleostomi</taxon>
        <taxon>Actinopterygii</taxon>
        <taxon>Neopterygii</taxon>
        <taxon>Teleostei</taxon>
        <taxon>Neoteleostei</taxon>
        <taxon>Acanthomorphata</taxon>
        <taxon>Ovalentaria</taxon>
        <taxon>Ambassidae</taxon>
        <taxon>Parambassis</taxon>
    </lineage>
</organism>
<feature type="coiled-coil region" evidence="1">
    <location>
        <begin position="62"/>
        <end position="96"/>
    </location>
</feature>
<dbReference type="InterPro" id="IPR026669">
    <property type="entry name" value="Arsenite_MeTrfase-like"/>
</dbReference>
<evidence type="ECO:0000256" key="1">
    <source>
        <dbReference type="SAM" id="Coils"/>
    </source>
</evidence>
<name>A0A6P7HRT1_9TELE</name>